<evidence type="ECO:0000313" key="3">
    <source>
        <dbReference type="Proteomes" id="UP001283361"/>
    </source>
</evidence>
<evidence type="ECO:0000313" key="2">
    <source>
        <dbReference type="EMBL" id="KAK3773479.1"/>
    </source>
</evidence>
<organism evidence="2 3">
    <name type="scientific">Elysia crispata</name>
    <name type="common">lettuce slug</name>
    <dbReference type="NCBI Taxonomy" id="231223"/>
    <lineage>
        <taxon>Eukaryota</taxon>
        <taxon>Metazoa</taxon>
        <taxon>Spiralia</taxon>
        <taxon>Lophotrochozoa</taxon>
        <taxon>Mollusca</taxon>
        <taxon>Gastropoda</taxon>
        <taxon>Heterobranchia</taxon>
        <taxon>Euthyneura</taxon>
        <taxon>Panpulmonata</taxon>
        <taxon>Sacoglossa</taxon>
        <taxon>Placobranchoidea</taxon>
        <taxon>Plakobranchidae</taxon>
        <taxon>Elysia</taxon>
    </lineage>
</organism>
<dbReference type="AlphaFoldDB" id="A0AAE0ZQ54"/>
<accession>A0AAE0ZQ54</accession>
<gene>
    <name evidence="2" type="ORF">RRG08_007966</name>
</gene>
<evidence type="ECO:0000256" key="1">
    <source>
        <dbReference type="SAM" id="MobiDB-lite"/>
    </source>
</evidence>
<name>A0AAE0ZQ54_9GAST</name>
<dbReference type="EMBL" id="JAWDGP010003536">
    <property type="protein sequence ID" value="KAK3773479.1"/>
    <property type="molecule type" value="Genomic_DNA"/>
</dbReference>
<protein>
    <submittedName>
        <fullName evidence="2">Uncharacterized protein</fullName>
    </submittedName>
</protein>
<keyword evidence="3" id="KW-1185">Reference proteome</keyword>
<feature type="compositionally biased region" description="Polar residues" evidence="1">
    <location>
        <begin position="1"/>
        <end position="13"/>
    </location>
</feature>
<reference evidence="2" key="1">
    <citation type="journal article" date="2023" name="G3 (Bethesda)">
        <title>A reference genome for the long-term kleptoplast-retaining sea slug Elysia crispata morphotype clarki.</title>
        <authorList>
            <person name="Eastman K.E."/>
            <person name="Pendleton A.L."/>
            <person name="Shaikh M.A."/>
            <person name="Suttiyut T."/>
            <person name="Ogas R."/>
            <person name="Tomko P."/>
            <person name="Gavelis G."/>
            <person name="Widhalm J.R."/>
            <person name="Wisecaver J.H."/>
        </authorList>
    </citation>
    <scope>NUCLEOTIDE SEQUENCE</scope>
    <source>
        <strain evidence="2">ECLA1</strain>
    </source>
</reference>
<sequence>MVATSQLRASTGPTGDCGQWPAGVKYHRAPQVRPAELRPPGVICPPADKRPHFPMILVNPASNVVLHQASWLTRSSRATSRLGKGQVSNRLNLRVKLLSSALESLVLSEGSQGASRGLGWCDDTDLTLTGAVRCTGPRHRQDLARYGTACKMRPQVHLAATS</sequence>
<dbReference type="Proteomes" id="UP001283361">
    <property type="component" value="Unassembled WGS sequence"/>
</dbReference>
<comment type="caution">
    <text evidence="2">The sequence shown here is derived from an EMBL/GenBank/DDBJ whole genome shotgun (WGS) entry which is preliminary data.</text>
</comment>
<feature type="region of interest" description="Disordered" evidence="1">
    <location>
        <begin position="1"/>
        <end position="22"/>
    </location>
</feature>
<proteinExistence type="predicted"/>